<feature type="region of interest" description="Disordered" evidence="1">
    <location>
        <begin position="76"/>
        <end position="98"/>
    </location>
</feature>
<dbReference type="GO" id="GO:0120212">
    <property type="term" value="C:sperm head-tail coupling apparatus"/>
    <property type="evidence" value="ECO:0007669"/>
    <property type="project" value="InterPro"/>
</dbReference>
<dbReference type="GO" id="GO:0032027">
    <property type="term" value="F:myosin light chain binding"/>
    <property type="evidence" value="ECO:0007669"/>
    <property type="project" value="InterPro"/>
</dbReference>
<evidence type="ECO:0000256" key="1">
    <source>
        <dbReference type="SAM" id="MobiDB-lite"/>
    </source>
</evidence>
<comment type="caution">
    <text evidence="2">The sequence shown here is derived from an EMBL/GenBank/DDBJ whole genome shotgun (WGS) entry which is preliminary data.</text>
</comment>
<proteinExistence type="predicted"/>
<dbReference type="InterPro" id="IPR042769">
    <property type="entry name" value="SPATA6_fam"/>
</dbReference>
<keyword evidence="3" id="KW-1185">Reference proteome</keyword>
<organism evidence="2 3">
    <name type="scientific">Eleutherodactylus coqui</name>
    <name type="common">Puerto Rican coqui</name>
    <dbReference type="NCBI Taxonomy" id="57060"/>
    <lineage>
        <taxon>Eukaryota</taxon>
        <taxon>Metazoa</taxon>
        <taxon>Chordata</taxon>
        <taxon>Craniata</taxon>
        <taxon>Vertebrata</taxon>
        <taxon>Euteleostomi</taxon>
        <taxon>Amphibia</taxon>
        <taxon>Batrachia</taxon>
        <taxon>Anura</taxon>
        <taxon>Neobatrachia</taxon>
        <taxon>Hyloidea</taxon>
        <taxon>Eleutherodactylidae</taxon>
        <taxon>Eleutherodactylinae</taxon>
        <taxon>Eleutherodactylus</taxon>
        <taxon>Eleutherodactylus</taxon>
    </lineage>
</organism>
<feature type="region of interest" description="Disordered" evidence="1">
    <location>
        <begin position="1"/>
        <end position="46"/>
    </location>
</feature>
<sequence>MQKQVEASSLLDTTALSSSAGSSRSEESSSLHADTSPLRSFRPRSSKDFREMHIDDLQMSLDNVNNKRLLESPCRTSPLLSRSAPPAILRHPPSPVLNRSSLRERFQTDRQASANWKETHERVRSILRTHSVRQKLHFDKNVSWKEPDRTRTVSEELLNARELHDSFSQDKSVHLDNGEYWSMRAAAYKGKSHRRIFEESMEKIYKNMYRNAVNPNVYRRSHHSKEFI</sequence>
<dbReference type="Proteomes" id="UP000770717">
    <property type="component" value="Unassembled WGS sequence"/>
</dbReference>
<dbReference type="AlphaFoldDB" id="A0A8J6K8G9"/>
<dbReference type="OrthoDB" id="5963614at2759"/>
<protein>
    <submittedName>
        <fullName evidence="2">Uncharacterized protein</fullName>
    </submittedName>
</protein>
<dbReference type="PANTHER" id="PTHR16435:SF3">
    <property type="entry name" value="SPERMATOGENESIS-ASSOCIATED PROTEIN 6"/>
    <property type="match status" value="1"/>
</dbReference>
<reference evidence="2" key="1">
    <citation type="thesis" date="2020" institute="ProQuest LLC" country="789 East Eisenhower Parkway, Ann Arbor, MI, USA">
        <title>Comparative Genomics and Chromosome Evolution.</title>
        <authorList>
            <person name="Mudd A.B."/>
        </authorList>
    </citation>
    <scope>NUCLEOTIDE SEQUENCE</scope>
    <source>
        <strain evidence="2">HN-11 Male</strain>
        <tissue evidence="2">Kidney and liver</tissue>
    </source>
</reference>
<accession>A0A8J6K8G9</accession>
<feature type="compositionally biased region" description="Low complexity" evidence="1">
    <location>
        <begin position="1"/>
        <end position="23"/>
    </location>
</feature>
<evidence type="ECO:0000313" key="2">
    <source>
        <dbReference type="EMBL" id="KAG9483006.1"/>
    </source>
</evidence>
<name>A0A8J6K8G9_ELECQ</name>
<dbReference type="PANTHER" id="PTHR16435">
    <property type="entry name" value="SPERMATOGENESIS-ASSOCIATED PROTEIN 6 SPATA6"/>
    <property type="match status" value="1"/>
</dbReference>
<gene>
    <name evidence="2" type="ORF">GDO78_009113</name>
</gene>
<dbReference type="EMBL" id="WNTK01000005">
    <property type="protein sequence ID" value="KAG9483006.1"/>
    <property type="molecule type" value="Genomic_DNA"/>
</dbReference>
<dbReference type="GO" id="GO:0007283">
    <property type="term" value="P:spermatogenesis"/>
    <property type="evidence" value="ECO:0007669"/>
    <property type="project" value="InterPro"/>
</dbReference>
<evidence type="ECO:0000313" key="3">
    <source>
        <dbReference type="Proteomes" id="UP000770717"/>
    </source>
</evidence>